<organism evidence="1 2">
    <name type="scientific">Dietzia aurantiaca</name>
    <dbReference type="NCBI Taxonomy" id="983873"/>
    <lineage>
        <taxon>Bacteria</taxon>
        <taxon>Bacillati</taxon>
        <taxon>Actinomycetota</taxon>
        <taxon>Actinomycetes</taxon>
        <taxon>Mycobacteriales</taxon>
        <taxon>Dietziaceae</taxon>
        <taxon>Dietzia</taxon>
    </lineage>
</organism>
<keyword evidence="2" id="KW-1185">Reference proteome</keyword>
<dbReference type="SUPFAM" id="SSF53756">
    <property type="entry name" value="UDP-Glycosyltransferase/glycogen phosphorylase"/>
    <property type="match status" value="1"/>
</dbReference>
<sequence>MTSGPSSTSRIRVLSIPAGHDYVRHAVGPAVGVEVLADPVLDPAEPARWWPHPVLEAAERPEMLDCADLVHVHFGYEHRTPGQVAEFVAAVRARGLPLLVTVHDLTNPHEPDPASHLERTGHLVRGADAVITLTGGAAPEIRRLWGVDAHVIPHPRLMPPEITEPHRRTRLDTLRDQHAPTRAPRTVGVVLGSLRAGVAVEELLAPLVAALPPGTRLVVMVRSDALAAAREPGHARHAAAIELDRLAPAVEIREHEHLSDADLCAALAGFDALVLPHRHGTHSGWLELCRDLGLPPVIPAIGHLVQQWGPGAASYDPARVTAGVTAEALTSELHSALLTALDGPPVPPRAPDAEDAAVARAHGELYRDAVRNSARDAYFHTGRPLSNRRLVDPAHVSPGGGH</sequence>
<evidence type="ECO:0008006" key="3">
    <source>
        <dbReference type="Google" id="ProtNLM"/>
    </source>
</evidence>
<comment type="caution">
    <text evidence="1">The sequence shown here is derived from an EMBL/GenBank/DDBJ whole genome shotgun (WGS) entry which is preliminary data.</text>
</comment>
<evidence type="ECO:0000313" key="1">
    <source>
        <dbReference type="EMBL" id="MFC4756568.1"/>
    </source>
</evidence>
<dbReference type="RefSeq" id="WP_344996860.1">
    <property type="nucleotide sequence ID" value="NZ_BAABCD010000057.1"/>
</dbReference>
<gene>
    <name evidence="1" type="ORF">ACFO7U_17515</name>
</gene>
<dbReference type="Gene3D" id="3.40.50.2000">
    <property type="entry name" value="Glycogen Phosphorylase B"/>
    <property type="match status" value="1"/>
</dbReference>
<protein>
    <recommendedName>
        <fullName evidence="3">Glycosyltransferase subfamily 4-like N-terminal domain-containing protein</fullName>
    </recommendedName>
</protein>
<name>A0ABV9PZ92_9ACTN</name>
<dbReference type="Proteomes" id="UP001595836">
    <property type="component" value="Unassembled WGS sequence"/>
</dbReference>
<proteinExistence type="predicted"/>
<reference evidence="2" key="1">
    <citation type="journal article" date="2019" name="Int. J. Syst. Evol. Microbiol.">
        <title>The Global Catalogue of Microorganisms (GCM) 10K type strain sequencing project: providing services to taxonomists for standard genome sequencing and annotation.</title>
        <authorList>
            <consortium name="The Broad Institute Genomics Platform"/>
            <consortium name="The Broad Institute Genome Sequencing Center for Infectious Disease"/>
            <person name="Wu L."/>
            <person name="Ma J."/>
        </authorList>
    </citation>
    <scope>NUCLEOTIDE SEQUENCE [LARGE SCALE GENOMIC DNA]</scope>
    <source>
        <strain evidence="2">JCM 11882</strain>
    </source>
</reference>
<evidence type="ECO:0000313" key="2">
    <source>
        <dbReference type="Proteomes" id="UP001595836"/>
    </source>
</evidence>
<accession>A0ABV9PZ92</accession>
<dbReference type="EMBL" id="JBHSHP010000061">
    <property type="protein sequence ID" value="MFC4756568.1"/>
    <property type="molecule type" value="Genomic_DNA"/>
</dbReference>